<dbReference type="Pfam" id="PF13586">
    <property type="entry name" value="DDE_Tnp_1_2"/>
    <property type="match status" value="1"/>
</dbReference>
<dbReference type="PANTHER" id="PTHR30007">
    <property type="entry name" value="PHP DOMAIN PROTEIN"/>
    <property type="match status" value="1"/>
</dbReference>
<feature type="domain" description="Transposase DDE" evidence="1">
    <location>
        <begin position="34"/>
        <end position="99"/>
    </location>
</feature>
<dbReference type="PANTHER" id="PTHR30007:SF1">
    <property type="entry name" value="BLR1914 PROTEIN"/>
    <property type="match status" value="1"/>
</dbReference>
<accession>A0A6J4KJL1</accession>
<evidence type="ECO:0000259" key="1">
    <source>
        <dbReference type="Pfam" id="PF13586"/>
    </source>
</evidence>
<protein>
    <submittedName>
        <fullName evidence="2">Mobile element protein</fullName>
    </submittedName>
</protein>
<sequence length="122" mass="14507">MNEGTVLERLVDAIPPLRLPHRGRGRPRHRPTKLHADKAYASRKNRALLRRRHIAPRIARPKVDSSKKLGRHRWVAERDFAWLHRNRRLLVRYERRPELHDAFLSLGCALVCWQFLQRDGLC</sequence>
<organism evidence="2">
    <name type="scientific">uncultured Chloroflexota bacterium</name>
    <dbReference type="NCBI Taxonomy" id="166587"/>
    <lineage>
        <taxon>Bacteria</taxon>
        <taxon>Bacillati</taxon>
        <taxon>Chloroflexota</taxon>
        <taxon>environmental samples</taxon>
    </lineage>
</organism>
<reference evidence="2" key="1">
    <citation type="submission" date="2020-02" db="EMBL/GenBank/DDBJ databases">
        <authorList>
            <person name="Meier V. D."/>
        </authorList>
    </citation>
    <scope>NUCLEOTIDE SEQUENCE</scope>
    <source>
        <strain evidence="2">AVDCRST_MAG77</strain>
    </source>
</reference>
<dbReference type="AlphaFoldDB" id="A0A6J4KJL1"/>
<name>A0A6J4KJL1_9CHLR</name>
<dbReference type="EMBL" id="CADCTC010000325">
    <property type="protein sequence ID" value="CAA9307401.1"/>
    <property type="molecule type" value="Genomic_DNA"/>
</dbReference>
<gene>
    <name evidence="2" type="ORF">AVDCRST_MAG77-6188</name>
</gene>
<proteinExistence type="predicted"/>
<evidence type="ECO:0000313" key="2">
    <source>
        <dbReference type="EMBL" id="CAA9307401.1"/>
    </source>
</evidence>
<dbReference type="InterPro" id="IPR025668">
    <property type="entry name" value="Tnp_DDE_dom"/>
</dbReference>